<gene>
    <name evidence="2" type="ORF">GTGU_01454</name>
</gene>
<comment type="caution">
    <text evidence="2">The sequence shown here is derived from an EMBL/GenBank/DDBJ whole genome shotgun (WGS) entry which is preliminary data.</text>
</comment>
<dbReference type="eggNOG" id="ENOG50348I4">
    <property type="taxonomic scope" value="Bacteria"/>
</dbReference>
<evidence type="ECO:0000256" key="1">
    <source>
        <dbReference type="SAM" id="SignalP"/>
    </source>
</evidence>
<dbReference type="EMBL" id="JMTB01000053">
    <property type="protein sequence ID" value="KFC08316.1"/>
    <property type="molecule type" value="Genomic_DNA"/>
</dbReference>
<dbReference type="Proteomes" id="UP000028630">
    <property type="component" value="Unassembled WGS sequence"/>
</dbReference>
<feature type="chain" id="PRO_5001786238" description="Lipoprotein" evidence="1">
    <location>
        <begin position="18"/>
        <end position="113"/>
    </location>
</feature>
<organism evidence="2 3">
    <name type="scientific">Trabulsiella guamensis ATCC 49490</name>
    <dbReference type="NCBI Taxonomy" id="1005994"/>
    <lineage>
        <taxon>Bacteria</taxon>
        <taxon>Pseudomonadati</taxon>
        <taxon>Pseudomonadota</taxon>
        <taxon>Gammaproteobacteria</taxon>
        <taxon>Enterobacterales</taxon>
        <taxon>Enterobacteriaceae</taxon>
        <taxon>Trabulsiella</taxon>
    </lineage>
</organism>
<evidence type="ECO:0008006" key="4">
    <source>
        <dbReference type="Google" id="ProtNLM"/>
    </source>
</evidence>
<proteinExistence type="predicted"/>
<dbReference type="RefSeq" id="WP_038155308.1">
    <property type="nucleotide sequence ID" value="NZ_JMTB01000053.1"/>
</dbReference>
<keyword evidence="1" id="KW-0732">Signal</keyword>
<reference evidence="3" key="1">
    <citation type="submission" date="2014-05" db="EMBL/GenBank/DDBJ databases">
        <title>ATOL: Assembling a taxonomically balanced genome-scale reconstruction of the evolutionary history of the Enterobacteriaceae.</title>
        <authorList>
            <person name="Plunkett G. III"/>
            <person name="Neeno-Eckwall E.C."/>
            <person name="Glasner J.D."/>
            <person name="Perna N.T."/>
        </authorList>
    </citation>
    <scope>NUCLEOTIDE SEQUENCE [LARGE SCALE GENOMIC DNA]</scope>
    <source>
        <strain evidence="3">ATCC 49490</strain>
    </source>
</reference>
<evidence type="ECO:0000313" key="3">
    <source>
        <dbReference type="Proteomes" id="UP000028630"/>
    </source>
</evidence>
<evidence type="ECO:0000313" key="2">
    <source>
        <dbReference type="EMBL" id="KFC08316.1"/>
    </source>
</evidence>
<sequence length="113" mass="12628">MRLLIGVLCFMSFSCLAQSLDDFFRDNPELKSNPYTRSAIVSEAGVATINDVLLEKQPGELSAQVMKRLLQEDGYNYALVAVRQLSELCRQGVAESSSNLKNEDCKLIEKHSK</sequence>
<dbReference type="PROSITE" id="PS51257">
    <property type="entry name" value="PROKAR_LIPOPROTEIN"/>
    <property type="match status" value="1"/>
</dbReference>
<keyword evidence="3" id="KW-1185">Reference proteome</keyword>
<name>A0A085ADM1_9ENTR</name>
<accession>A0A085ADM1</accession>
<protein>
    <recommendedName>
        <fullName evidence="4">Lipoprotein</fullName>
    </recommendedName>
</protein>
<dbReference type="AlphaFoldDB" id="A0A085ADM1"/>
<feature type="signal peptide" evidence="1">
    <location>
        <begin position="1"/>
        <end position="17"/>
    </location>
</feature>